<dbReference type="Pfam" id="PF00975">
    <property type="entry name" value="Thioesterase"/>
    <property type="match status" value="1"/>
</dbReference>
<accession>A0ABU1IJK1</accession>
<dbReference type="RefSeq" id="WP_309861090.1">
    <property type="nucleotide sequence ID" value="NZ_JAVDQG010000001.1"/>
</dbReference>
<dbReference type="EMBL" id="JAVDQG010000001">
    <property type="protein sequence ID" value="MDR6224174.1"/>
    <property type="molecule type" value="Genomic_DNA"/>
</dbReference>
<gene>
    <name evidence="3" type="ORF">JOE21_000162</name>
</gene>
<comment type="similarity">
    <text evidence="1">Belongs to the thioesterase family.</text>
</comment>
<dbReference type="GO" id="GO:0016297">
    <property type="term" value="F:fatty acyl-[ACP] hydrolase activity"/>
    <property type="evidence" value="ECO:0007669"/>
    <property type="project" value="UniProtKB-EC"/>
</dbReference>
<dbReference type="EC" id="3.1.2.21" evidence="3"/>
<evidence type="ECO:0000259" key="2">
    <source>
        <dbReference type="Pfam" id="PF00975"/>
    </source>
</evidence>
<dbReference type="SUPFAM" id="SSF53474">
    <property type="entry name" value="alpha/beta-Hydrolases"/>
    <property type="match status" value="1"/>
</dbReference>
<name>A0ABU1IJK1_9BACL</name>
<feature type="domain" description="Thioesterase" evidence="2">
    <location>
        <begin position="27"/>
        <end position="247"/>
    </location>
</feature>
<reference evidence="3 4" key="1">
    <citation type="submission" date="2023-07" db="EMBL/GenBank/DDBJ databases">
        <title>Genomic Encyclopedia of Type Strains, Phase IV (KMG-IV): sequencing the most valuable type-strain genomes for metagenomic binning, comparative biology and taxonomic classification.</title>
        <authorList>
            <person name="Goeker M."/>
        </authorList>
    </citation>
    <scope>NUCLEOTIDE SEQUENCE [LARGE SCALE GENOMIC DNA]</scope>
    <source>
        <strain evidence="3 4">DSM 45903</strain>
    </source>
</reference>
<evidence type="ECO:0000313" key="4">
    <source>
        <dbReference type="Proteomes" id="UP001185012"/>
    </source>
</evidence>
<dbReference type="Gene3D" id="3.40.50.1820">
    <property type="entry name" value="alpha/beta hydrolase"/>
    <property type="match status" value="1"/>
</dbReference>
<keyword evidence="4" id="KW-1185">Reference proteome</keyword>
<comment type="caution">
    <text evidence="3">The sequence shown here is derived from an EMBL/GenBank/DDBJ whole genome shotgun (WGS) entry which is preliminary data.</text>
</comment>
<dbReference type="PANTHER" id="PTHR11487:SF0">
    <property type="entry name" value="S-ACYL FATTY ACID SYNTHASE THIOESTERASE, MEDIUM CHAIN"/>
    <property type="match status" value="1"/>
</dbReference>
<keyword evidence="3" id="KW-0378">Hydrolase</keyword>
<evidence type="ECO:0000313" key="3">
    <source>
        <dbReference type="EMBL" id="MDR6224174.1"/>
    </source>
</evidence>
<dbReference type="Proteomes" id="UP001185012">
    <property type="component" value="Unassembled WGS sequence"/>
</dbReference>
<protein>
    <submittedName>
        <fullName evidence="3">Medium-chain acyl-[acyl-carrier-protein] hydrolase</fullName>
        <ecNumber evidence="3">3.1.2.21</ecNumber>
    </submittedName>
</protein>
<dbReference type="InterPro" id="IPR012223">
    <property type="entry name" value="TEII"/>
</dbReference>
<dbReference type="PANTHER" id="PTHR11487">
    <property type="entry name" value="THIOESTERASE"/>
    <property type="match status" value="1"/>
</dbReference>
<evidence type="ECO:0000256" key="1">
    <source>
        <dbReference type="ARBA" id="ARBA00007169"/>
    </source>
</evidence>
<organism evidence="3 4">
    <name type="scientific">Desmospora profundinema</name>
    <dbReference type="NCBI Taxonomy" id="1571184"/>
    <lineage>
        <taxon>Bacteria</taxon>
        <taxon>Bacillati</taxon>
        <taxon>Bacillota</taxon>
        <taxon>Bacilli</taxon>
        <taxon>Bacillales</taxon>
        <taxon>Thermoactinomycetaceae</taxon>
        <taxon>Desmospora</taxon>
    </lineage>
</organism>
<proteinExistence type="inferred from homology"/>
<dbReference type="InterPro" id="IPR029058">
    <property type="entry name" value="AB_hydrolase_fold"/>
</dbReference>
<sequence>MTVGLNHGMGAPWVAYRQTPMVPPLLRLYCFPYAGGGASVFREWFSHVPAAVEVCPIQLPGRETRIGELPLQSVSAIVEQLNRELDPGDDVPYAFFGHSLGAVLAYEWTRLLEQQGRPPVRLFVSARSAPHLPQSSEPVHALPEERFVARLRQLNGTPAPILENRELIEFFMPILRADFAVSETYQHRAGRPLTTPISAMGGREDQEVSLEDLEAWSGHTDAHFSLRLFPGDHFYLHDQRELLIRFIWEELHNENVLVRDPG</sequence>
<dbReference type="InterPro" id="IPR001031">
    <property type="entry name" value="Thioesterase"/>
</dbReference>